<name>A0A8J8GDH2_9BACI</name>
<keyword evidence="3 9" id="KW-0347">Helicase</keyword>
<dbReference type="InterPro" id="IPR014017">
    <property type="entry name" value="DNA_helicase_UvrD-like_C"/>
</dbReference>
<evidence type="ECO:0000256" key="9">
    <source>
        <dbReference type="PROSITE-ProRule" id="PRU00560"/>
    </source>
</evidence>
<dbReference type="Pfam" id="PF00580">
    <property type="entry name" value="UvrD-helicase"/>
    <property type="match status" value="2"/>
</dbReference>
<dbReference type="GO" id="GO:0043138">
    <property type="term" value="F:3'-5' DNA helicase activity"/>
    <property type="evidence" value="ECO:0007669"/>
    <property type="project" value="UniProtKB-EC"/>
</dbReference>
<dbReference type="PROSITE" id="PS51198">
    <property type="entry name" value="UVRD_HELICASE_ATP_BIND"/>
    <property type="match status" value="1"/>
</dbReference>
<protein>
    <recommendedName>
        <fullName evidence="7">DNA 3'-5' helicase</fullName>
        <ecNumber evidence="7">5.6.2.4</ecNumber>
    </recommendedName>
</protein>
<comment type="catalytic activity">
    <reaction evidence="8">
        <text>ATP + H2O = ADP + phosphate + H(+)</text>
        <dbReference type="Rhea" id="RHEA:13065"/>
        <dbReference type="ChEBI" id="CHEBI:15377"/>
        <dbReference type="ChEBI" id="CHEBI:15378"/>
        <dbReference type="ChEBI" id="CHEBI:30616"/>
        <dbReference type="ChEBI" id="CHEBI:43474"/>
        <dbReference type="ChEBI" id="CHEBI:456216"/>
        <dbReference type="EC" id="5.6.2.4"/>
    </reaction>
</comment>
<dbReference type="GO" id="GO:0003677">
    <property type="term" value="F:DNA binding"/>
    <property type="evidence" value="ECO:0007669"/>
    <property type="project" value="InterPro"/>
</dbReference>
<evidence type="ECO:0000256" key="7">
    <source>
        <dbReference type="ARBA" id="ARBA00034808"/>
    </source>
</evidence>
<dbReference type="PANTHER" id="PTHR11070:SF67">
    <property type="entry name" value="DNA 3'-5' HELICASE"/>
    <property type="match status" value="1"/>
</dbReference>
<dbReference type="InterPro" id="IPR027417">
    <property type="entry name" value="P-loop_NTPase"/>
</dbReference>
<dbReference type="EMBL" id="JABTTE010000010">
    <property type="protein sequence ID" value="NSL51885.1"/>
    <property type="molecule type" value="Genomic_DNA"/>
</dbReference>
<dbReference type="CDD" id="cd17932">
    <property type="entry name" value="DEXQc_UvrD"/>
    <property type="match status" value="1"/>
</dbReference>
<dbReference type="GO" id="GO:0000725">
    <property type="term" value="P:recombinational repair"/>
    <property type="evidence" value="ECO:0007669"/>
    <property type="project" value="TreeGrafter"/>
</dbReference>
<evidence type="ECO:0000259" key="10">
    <source>
        <dbReference type="PROSITE" id="PS51198"/>
    </source>
</evidence>
<accession>A0A8J8GDH2</accession>
<keyword evidence="5" id="KW-0413">Isomerase</keyword>
<feature type="domain" description="UvrD-like helicase ATP-binding" evidence="10">
    <location>
        <begin position="1"/>
        <end position="234"/>
    </location>
</feature>
<evidence type="ECO:0000256" key="6">
    <source>
        <dbReference type="ARBA" id="ARBA00034617"/>
    </source>
</evidence>
<feature type="binding site" evidence="9">
    <location>
        <begin position="21"/>
        <end position="28"/>
    </location>
    <ligand>
        <name>ATP</name>
        <dbReference type="ChEBI" id="CHEBI:30616"/>
    </ligand>
</feature>
<reference evidence="11" key="1">
    <citation type="submission" date="2020-06" db="EMBL/GenBank/DDBJ databases">
        <title>A novel thermopfilic bacterium from Erzurum, Turkey.</title>
        <authorList>
            <person name="Adiguzel A."/>
            <person name="Ay H."/>
            <person name="Baltaci M.O."/>
        </authorList>
    </citation>
    <scope>NUCLEOTIDE SEQUENCE</scope>
    <source>
        <strain evidence="11">P2</strain>
    </source>
</reference>
<evidence type="ECO:0000313" key="12">
    <source>
        <dbReference type="Proteomes" id="UP000625804"/>
    </source>
</evidence>
<dbReference type="GO" id="GO:0016787">
    <property type="term" value="F:hydrolase activity"/>
    <property type="evidence" value="ECO:0007669"/>
    <property type="project" value="UniProtKB-UniRule"/>
</dbReference>
<dbReference type="Gene3D" id="3.40.50.300">
    <property type="entry name" value="P-loop containing nucleotide triphosphate hydrolases"/>
    <property type="match status" value="2"/>
</dbReference>
<dbReference type="Proteomes" id="UP000625804">
    <property type="component" value="Unassembled WGS sequence"/>
</dbReference>
<keyword evidence="2 9" id="KW-0378">Hydrolase</keyword>
<evidence type="ECO:0000256" key="4">
    <source>
        <dbReference type="ARBA" id="ARBA00022840"/>
    </source>
</evidence>
<evidence type="ECO:0000256" key="2">
    <source>
        <dbReference type="ARBA" id="ARBA00022801"/>
    </source>
</evidence>
<evidence type="ECO:0000256" key="3">
    <source>
        <dbReference type="ARBA" id="ARBA00022806"/>
    </source>
</evidence>
<dbReference type="GO" id="GO:0005829">
    <property type="term" value="C:cytosol"/>
    <property type="evidence" value="ECO:0007669"/>
    <property type="project" value="TreeGrafter"/>
</dbReference>
<dbReference type="SUPFAM" id="SSF52540">
    <property type="entry name" value="P-loop containing nucleoside triphosphate hydrolases"/>
    <property type="match status" value="1"/>
</dbReference>
<comment type="caution">
    <text evidence="11">The sequence shown here is derived from an EMBL/GenBank/DDBJ whole genome shotgun (WGS) entry which is preliminary data.</text>
</comment>
<evidence type="ECO:0000256" key="1">
    <source>
        <dbReference type="ARBA" id="ARBA00022741"/>
    </source>
</evidence>
<dbReference type="InterPro" id="IPR000212">
    <property type="entry name" value="DNA_helicase_UvrD/REP"/>
</dbReference>
<keyword evidence="1 9" id="KW-0547">Nucleotide-binding</keyword>
<dbReference type="GO" id="GO:0005524">
    <property type="term" value="F:ATP binding"/>
    <property type="evidence" value="ECO:0007669"/>
    <property type="project" value="UniProtKB-UniRule"/>
</dbReference>
<dbReference type="EC" id="5.6.2.4" evidence="7"/>
<evidence type="ECO:0000256" key="5">
    <source>
        <dbReference type="ARBA" id="ARBA00023235"/>
    </source>
</evidence>
<organism evidence="11 12">
    <name type="scientific">Calidifontibacillus erzurumensis</name>
    <dbReference type="NCBI Taxonomy" id="2741433"/>
    <lineage>
        <taxon>Bacteria</taxon>
        <taxon>Bacillati</taxon>
        <taxon>Bacillota</taxon>
        <taxon>Bacilli</taxon>
        <taxon>Bacillales</taxon>
        <taxon>Bacillaceae</taxon>
        <taxon>Calidifontibacillus/Schinkia group</taxon>
        <taxon>Calidifontibacillus</taxon>
    </lineage>
</organism>
<evidence type="ECO:0000313" key="11">
    <source>
        <dbReference type="EMBL" id="NSL51885.1"/>
    </source>
</evidence>
<dbReference type="PANTHER" id="PTHR11070">
    <property type="entry name" value="UVRD / RECB / PCRA DNA HELICASE FAMILY MEMBER"/>
    <property type="match status" value="1"/>
</dbReference>
<sequence length="499" mass="58041">MLDKELRQKIISDDGNIIISAGAGSGKTHILVEKILYEVKNSRSHYKIAAITFTRKAANEIKQRIGGDLNGHFVGTNDTFVDNEIIRPFIKDALGTDFPSEYEVVYTRKSKFYTFEEGINNLKNHHKLGTYFNNQKNFKFQLALKILKKSKVARQYIKAKYQRLFIDEYQDCDQDMHNLFIFIQSVLKVKLFIVGDPKQSIYEWRGAKPELFKNLYESDNDFRKYKLTVNFRCSPEIQNYSNVFLEETKGLYKNICETPNNVIGVLGNCLPIDLFDLKKEIAILVRKNDEAKQICEILNKMGNNFVYIPKTPLDNLGTQNSYIFIELAKYNKDNLYSIYDFINEIPREIDNKQIREFNKILKPLKEEKISEEKIEEIVINLFSILDLSVDIKELEAFSEVILSEEFDNAYNGKKFLHRVMTIHSSKGLEFDQVMIFASHFDLISGKDLNEHYVATTRGKEMLIVMLDSPTYIQNLYNIVKSLKLSLENIIKITKCEEIS</sequence>
<keyword evidence="4 9" id="KW-0067">ATP-binding</keyword>
<dbReference type="AlphaFoldDB" id="A0A8J8GDH2"/>
<proteinExistence type="predicted"/>
<gene>
    <name evidence="11" type="ORF">HR057_09000</name>
</gene>
<dbReference type="InterPro" id="IPR014016">
    <property type="entry name" value="UvrD-like_ATP-bd"/>
</dbReference>
<dbReference type="RefSeq" id="WP_173731094.1">
    <property type="nucleotide sequence ID" value="NZ_JABTTE010000010.1"/>
</dbReference>
<dbReference type="Pfam" id="PF13361">
    <property type="entry name" value="UvrD_C"/>
    <property type="match status" value="1"/>
</dbReference>
<comment type="catalytic activity">
    <reaction evidence="6">
        <text>Couples ATP hydrolysis with the unwinding of duplex DNA by translocating in the 3'-5' direction.</text>
        <dbReference type="EC" id="5.6.2.4"/>
    </reaction>
</comment>
<evidence type="ECO:0000256" key="8">
    <source>
        <dbReference type="ARBA" id="ARBA00048988"/>
    </source>
</evidence>
<keyword evidence="12" id="KW-1185">Reference proteome</keyword>